<feature type="transmembrane region" description="Helical" evidence="7">
    <location>
        <begin position="342"/>
        <end position="361"/>
    </location>
</feature>
<dbReference type="OrthoDB" id="9812221at2"/>
<feature type="transmembrane region" description="Helical" evidence="7">
    <location>
        <begin position="166"/>
        <end position="185"/>
    </location>
</feature>
<dbReference type="GO" id="GO:0022857">
    <property type="term" value="F:transmembrane transporter activity"/>
    <property type="evidence" value="ECO:0007669"/>
    <property type="project" value="InterPro"/>
</dbReference>
<dbReference type="PANTHER" id="PTHR42718">
    <property type="entry name" value="MAJOR FACILITATOR SUPERFAMILY MULTIDRUG TRANSPORTER MFSC"/>
    <property type="match status" value="1"/>
</dbReference>
<dbReference type="PANTHER" id="PTHR42718:SF46">
    <property type="entry name" value="BLR6921 PROTEIN"/>
    <property type="match status" value="1"/>
</dbReference>
<dbReference type="Proteomes" id="UP000184608">
    <property type="component" value="Unassembled WGS sequence"/>
</dbReference>
<comment type="subcellular location">
    <subcellularLocation>
        <location evidence="1">Cell membrane</location>
        <topology evidence="1">Multi-pass membrane protein</topology>
    </subcellularLocation>
</comment>
<keyword evidence="10" id="KW-1185">Reference proteome</keyword>
<feature type="transmembrane region" description="Helical" evidence="7">
    <location>
        <begin position="83"/>
        <end position="105"/>
    </location>
</feature>
<dbReference type="Gene3D" id="1.20.1250.20">
    <property type="entry name" value="MFS general substrate transporter like domains"/>
    <property type="match status" value="1"/>
</dbReference>
<name>A0A1M6A612_9VIBR</name>
<dbReference type="EMBL" id="FQXZ01000039">
    <property type="protein sequence ID" value="SHI31879.1"/>
    <property type="molecule type" value="Genomic_DNA"/>
</dbReference>
<keyword evidence="2" id="KW-0813">Transport</keyword>
<evidence type="ECO:0000256" key="2">
    <source>
        <dbReference type="ARBA" id="ARBA00022448"/>
    </source>
</evidence>
<gene>
    <name evidence="9" type="primary">hsrA</name>
    <name evidence="9" type="ORF">VA7868_03487</name>
</gene>
<evidence type="ECO:0000256" key="4">
    <source>
        <dbReference type="ARBA" id="ARBA00022692"/>
    </source>
</evidence>
<sequence length="402" mass="44135">MGRIDMDKNIKITTIAAIGMFLSMFDTGIVAIAVSHITQSLHGINSSGPLILTSYSLMLCGTILFFGDLSSKYGSIIVFKSGMLLLLVSSVLCAFSPSMWILILFRGIQGISAAMIQSTAITLTSQYVTEKNKTKSIATVITFASIGPILAPTVGGFILNYFSWEWLFYINIPFCLVSLFLSLKIEKVNNNIVRHHQFQLLIYSSFVISLISGIIFSMGWLLTASLGLAILIIYSEIKSKHQGVLFNKHILNFKFYLSILGSLFLGSSTSCMFIIPPIKLLASDNILFVSFIVMTLPVFTVFISKISPGFIAKYGYQKICIIGFVFMFAGTLGLLKEQFSTAYTFICLASFGIGCGLFQPSNTLMLFQSSDKSYHAMSNSLSRLFVNLGIALGSSLVAVFYL</sequence>
<keyword evidence="3" id="KW-1003">Cell membrane</keyword>
<feature type="transmembrane region" description="Helical" evidence="7">
    <location>
        <begin position="50"/>
        <end position="71"/>
    </location>
</feature>
<reference evidence="9 10" key="1">
    <citation type="submission" date="2016-11" db="EMBL/GenBank/DDBJ databases">
        <authorList>
            <person name="Jaros S."/>
            <person name="Januszkiewicz K."/>
            <person name="Wedrychowicz H."/>
        </authorList>
    </citation>
    <scope>NUCLEOTIDE SEQUENCE [LARGE SCALE GENOMIC DNA]</scope>
    <source>
        <strain evidence="9 10">CECT 7868</strain>
    </source>
</reference>
<dbReference type="AlphaFoldDB" id="A0A1M6A612"/>
<feature type="transmembrane region" description="Helical" evidence="7">
    <location>
        <begin position="381"/>
        <end position="401"/>
    </location>
</feature>
<feature type="transmembrane region" description="Helical" evidence="7">
    <location>
        <begin position="286"/>
        <end position="304"/>
    </location>
</feature>
<keyword evidence="4 7" id="KW-0812">Transmembrane</keyword>
<proteinExistence type="predicted"/>
<feature type="transmembrane region" description="Helical" evidence="7">
    <location>
        <begin position="206"/>
        <end position="235"/>
    </location>
</feature>
<accession>A0A1M6A612</accession>
<dbReference type="GO" id="GO:0005886">
    <property type="term" value="C:plasma membrane"/>
    <property type="evidence" value="ECO:0007669"/>
    <property type="project" value="UniProtKB-SubCell"/>
</dbReference>
<dbReference type="PROSITE" id="PS50850">
    <property type="entry name" value="MFS"/>
    <property type="match status" value="1"/>
</dbReference>
<dbReference type="InterPro" id="IPR036259">
    <property type="entry name" value="MFS_trans_sf"/>
</dbReference>
<feature type="transmembrane region" description="Helical" evidence="7">
    <location>
        <begin position="140"/>
        <end position="160"/>
    </location>
</feature>
<dbReference type="Pfam" id="PF07690">
    <property type="entry name" value="MFS_1"/>
    <property type="match status" value="1"/>
</dbReference>
<dbReference type="InterPro" id="IPR011701">
    <property type="entry name" value="MFS"/>
</dbReference>
<keyword evidence="6 7" id="KW-0472">Membrane</keyword>
<dbReference type="STRING" id="1216006.VA7868_03487"/>
<feature type="transmembrane region" description="Helical" evidence="7">
    <location>
        <begin position="255"/>
        <end position="274"/>
    </location>
</feature>
<feature type="domain" description="Major facilitator superfamily (MFS) profile" evidence="8">
    <location>
        <begin position="12"/>
        <end position="402"/>
    </location>
</feature>
<evidence type="ECO:0000256" key="5">
    <source>
        <dbReference type="ARBA" id="ARBA00022989"/>
    </source>
</evidence>
<dbReference type="SUPFAM" id="SSF103473">
    <property type="entry name" value="MFS general substrate transporter"/>
    <property type="match status" value="1"/>
</dbReference>
<protein>
    <submittedName>
        <fullName evidence="9">Putative transport protein HsrA</fullName>
    </submittedName>
</protein>
<dbReference type="CDD" id="cd17321">
    <property type="entry name" value="MFS_MMR_MDR_like"/>
    <property type="match status" value="1"/>
</dbReference>
<evidence type="ECO:0000313" key="9">
    <source>
        <dbReference type="EMBL" id="SHI31879.1"/>
    </source>
</evidence>
<evidence type="ECO:0000256" key="1">
    <source>
        <dbReference type="ARBA" id="ARBA00004651"/>
    </source>
</evidence>
<evidence type="ECO:0000256" key="3">
    <source>
        <dbReference type="ARBA" id="ARBA00022475"/>
    </source>
</evidence>
<evidence type="ECO:0000259" key="8">
    <source>
        <dbReference type="PROSITE" id="PS50850"/>
    </source>
</evidence>
<feature type="transmembrane region" description="Helical" evidence="7">
    <location>
        <begin position="12"/>
        <end position="38"/>
    </location>
</feature>
<organism evidence="9 10">
    <name type="scientific">Vibrio aerogenes CECT 7868</name>
    <dbReference type="NCBI Taxonomy" id="1216006"/>
    <lineage>
        <taxon>Bacteria</taxon>
        <taxon>Pseudomonadati</taxon>
        <taxon>Pseudomonadota</taxon>
        <taxon>Gammaproteobacteria</taxon>
        <taxon>Vibrionales</taxon>
        <taxon>Vibrionaceae</taxon>
        <taxon>Vibrio</taxon>
    </lineage>
</organism>
<evidence type="ECO:0000256" key="6">
    <source>
        <dbReference type="ARBA" id="ARBA00023136"/>
    </source>
</evidence>
<evidence type="ECO:0000256" key="7">
    <source>
        <dbReference type="SAM" id="Phobius"/>
    </source>
</evidence>
<evidence type="ECO:0000313" key="10">
    <source>
        <dbReference type="Proteomes" id="UP000184608"/>
    </source>
</evidence>
<feature type="transmembrane region" description="Helical" evidence="7">
    <location>
        <begin position="316"/>
        <end position="335"/>
    </location>
</feature>
<keyword evidence="5 7" id="KW-1133">Transmembrane helix</keyword>
<dbReference type="InterPro" id="IPR020846">
    <property type="entry name" value="MFS_dom"/>
</dbReference>